<dbReference type="SUPFAM" id="SSF81301">
    <property type="entry name" value="Nucleotidyltransferase"/>
    <property type="match status" value="1"/>
</dbReference>
<evidence type="ECO:0000313" key="2">
    <source>
        <dbReference type="EMBL" id="GGN62008.1"/>
    </source>
</evidence>
<comment type="caution">
    <text evidence="2">The sequence shown here is derived from an EMBL/GenBank/DDBJ whole genome shotgun (WGS) entry which is preliminary data.</text>
</comment>
<dbReference type="EMBL" id="BMMM01000004">
    <property type="protein sequence ID" value="GGN62008.1"/>
    <property type="molecule type" value="Genomic_DNA"/>
</dbReference>
<dbReference type="CDD" id="cd05403">
    <property type="entry name" value="NT_KNTase_like"/>
    <property type="match status" value="1"/>
</dbReference>
<protein>
    <recommendedName>
        <fullName evidence="1">Polymerase nucleotidyl transferase domain-containing protein</fullName>
    </recommendedName>
</protein>
<organism evidence="2 3">
    <name type="scientific">Streptomyces albiflavescens</name>
    <dbReference type="NCBI Taxonomy" id="1623582"/>
    <lineage>
        <taxon>Bacteria</taxon>
        <taxon>Bacillati</taxon>
        <taxon>Actinomycetota</taxon>
        <taxon>Actinomycetes</taxon>
        <taxon>Kitasatosporales</taxon>
        <taxon>Streptomycetaceae</taxon>
        <taxon>Streptomyces</taxon>
    </lineage>
</organism>
<evidence type="ECO:0000313" key="3">
    <source>
        <dbReference type="Proteomes" id="UP000600365"/>
    </source>
</evidence>
<name>A0A918D394_9ACTN</name>
<evidence type="ECO:0000259" key="1">
    <source>
        <dbReference type="Pfam" id="PF01909"/>
    </source>
</evidence>
<reference evidence="2 3" key="1">
    <citation type="journal article" date="2014" name="Int. J. Syst. Evol. Microbiol.">
        <title>Complete genome sequence of Corynebacterium casei LMG S-19264T (=DSM 44701T), isolated from a smear-ripened cheese.</title>
        <authorList>
            <consortium name="US DOE Joint Genome Institute (JGI-PGF)"/>
            <person name="Walter F."/>
            <person name="Albersmeier A."/>
            <person name="Kalinowski J."/>
            <person name="Ruckert C."/>
        </authorList>
    </citation>
    <scope>NUCLEOTIDE SEQUENCE [LARGE SCALE GENOMIC DNA]</scope>
    <source>
        <strain evidence="2 3">CGMCC 4.7111</strain>
    </source>
</reference>
<sequence>MTSTVTAAIDQYLRHMCPQAIGMFIYGSVATGQAGPGSDIDCFVLLAEPETAETTTRLRSGFAELQSHLGYTPDPEYPIELFTLQQCQEALDSSSVRQAIQQARTHGHVDSELAASDEAEVLRALLGTRLTVRTCPQLDELTDHAKQVVAQHLGIPGSPAEHTALQALGVRDGS</sequence>
<feature type="domain" description="Polymerase nucleotidyl transferase" evidence="1">
    <location>
        <begin position="20"/>
        <end position="62"/>
    </location>
</feature>
<keyword evidence="3" id="KW-1185">Reference proteome</keyword>
<dbReference type="Pfam" id="PF01909">
    <property type="entry name" value="NTP_transf_2"/>
    <property type="match status" value="1"/>
</dbReference>
<dbReference type="GO" id="GO:0016779">
    <property type="term" value="F:nucleotidyltransferase activity"/>
    <property type="evidence" value="ECO:0007669"/>
    <property type="project" value="InterPro"/>
</dbReference>
<dbReference type="Proteomes" id="UP000600365">
    <property type="component" value="Unassembled WGS sequence"/>
</dbReference>
<accession>A0A918D394</accession>
<dbReference type="RefSeq" id="WP_189186331.1">
    <property type="nucleotide sequence ID" value="NZ_BMMM01000004.1"/>
</dbReference>
<dbReference type="AlphaFoldDB" id="A0A918D394"/>
<dbReference type="Gene3D" id="3.30.460.10">
    <property type="entry name" value="Beta Polymerase, domain 2"/>
    <property type="match status" value="1"/>
</dbReference>
<gene>
    <name evidence="2" type="ORF">GCM10011579_028750</name>
</gene>
<dbReference type="InterPro" id="IPR002934">
    <property type="entry name" value="Polymerase_NTP_transf_dom"/>
</dbReference>
<dbReference type="InterPro" id="IPR043519">
    <property type="entry name" value="NT_sf"/>
</dbReference>
<proteinExistence type="predicted"/>